<dbReference type="AlphaFoldDB" id="A0A4Y7KQM7"/>
<dbReference type="EMBL" id="CM010722">
    <property type="protein sequence ID" value="RZC74431.1"/>
    <property type="molecule type" value="Genomic_DNA"/>
</dbReference>
<sequence length="148" mass="17318">MLRTPPNSYQLVASFMHVIVFTVYQRIIYYHPMAHWLRHRTNRRLTRFEARRVYRLPEDMPSSSATMETTVQTHGDTCEVTEEPPNQAVSTNEPTERLDDVAVAFSDGLKLDPDYRELQDAFRRNSRNGTKKCRTGRKKINKRGRECG</sequence>
<feature type="transmembrane region" description="Helical" evidence="2">
    <location>
        <begin position="12"/>
        <end position="30"/>
    </location>
</feature>
<feature type="compositionally biased region" description="Basic residues" evidence="1">
    <location>
        <begin position="124"/>
        <end position="142"/>
    </location>
</feature>
<evidence type="ECO:0000256" key="2">
    <source>
        <dbReference type="SAM" id="Phobius"/>
    </source>
</evidence>
<gene>
    <name evidence="3" type="ORF">C5167_049914</name>
</gene>
<evidence type="ECO:0000313" key="4">
    <source>
        <dbReference type="Proteomes" id="UP000316621"/>
    </source>
</evidence>
<accession>A0A4Y7KQM7</accession>
<feature type="region of interest" description="Disordered" evidence="1">
    <location>
        <begin position="59"/>
        <end position="96"/>
    </location>
</feature>
<keyword evidence="2" id="KW-0812">Transmembrane</keyword>
<keyword evidence="4" id="KW-1185">Reference proteome</keyword>
<keyword evidence="2" id="KW-1133">Transmembrane helix</keyword>
<protein>
    <submittedName>
        <fullName evidence="3">Uncharacterized protein</fullName>
    </submittedName>
</protein>
<feature type="region of interest" description="Disordered" evidence="1">
    <location>
        <begin position="121"/>
        <end position="148"/>
    </location>
</feature>
<organism evidence="3 4">
    <name type="scientific">Papaver somniferum</name>
    <name type="common">Opium poppy</name>
    <dbReference type="NCBI Taxonomy" id="3469"/>
    <lineage>
        <taxon>Eukaryota</taxon>
        <taxon>Viridiplantae</taxon>
        <taxon>Streptophyta</taxon>
        <taxon>Embryophyta</taxon>
        <taxon>Tracheophyta</taxon>
        <taxon>Spermatophyta</taxon>
        <taxon>Magnoliopsida</taxon>
        <taxon>Ranunculales</taxon>
        <taxon>Papaveraceae</taxon>
        <taxon>Papaveroideae</taxon>
        <taxon>Papaver</taxon>
    </lineage>
</organism>
<reference evidence="3 4" key="1">
    <citation type="journal article" date="2018" name="Science">
        <title>The opium poppy genome and morphinan production.</title>
        <authorList>
            <person name="Guo L."/>
            <person name="Winzer T."/>
            <person name="Yang X."/>
            <person name="Li Y."/>
            <person name="Ning Z."/>
            <person name="He Z."/>
            <person name="Teodor R."/>
            <person name="Lu Y."/>
            <person name="Bowser T.A."/>
            <person name="Graham I.A."/>
            <person name="Ye K."/>
        </authorList>
    </citation>
    <scope>NUCLEOTIDE SEQUENCE [LARGE SCALE GENOMIC DNA]</scope>
    <source>
        <strain evidence="4">cv. HN1</strain>
        <tissue evidence="3">Leaves</tissue>
    </source>
</reference>
<feature type="compositionally biased region" description="Polar residues" evidence="1">
    <location>
        <begin position="61"/>
        <end position="75"/>
    </location>
</feature>
<evidence type="ECO:0000256" key="1">
    <source>
        <dbReference type="SAM" id="MobiDB-lite"/>
    </source>
</evidence>
<proteinExistence type="predicted"/>
<keyword evidence="2" id="KW-0472">Membrane</keyword>
<dbReference type="Gramene" id="RZC74431">
    <property type="protein sequence ID" value="RZC74431"/>
    <property type="gene ID" value="C5167_049914"/>
</dbReference>
<name>A0A4Y7KQM7_PAPSO</name>
<dbReference type="Proteomes" id="UP000316621">
    <property type="component" value="Chromosome 8"/>
</dbReference>
<evidence type="ECO:0000313" key="3">
    <source>
        <dbReference type="EMBL" id="RZC74431.1"/>
    </source>
</evidence>